<dbReference type="SUPFAM" id="SSF54523">
    <property type="entry name" value="Pili subunits"/>
    <property type="match status" value="1"/>
</dbReference>
<feature type="transmembrane region" description="Helical" evidence="1">
    <location>
        <begin position="12"/>
        <end position="31"/>
    </location>
</feature>
<dbReference type="Gene3D" id="3.30.700.10">
    <property type="entry name" value="Glycoprotein, Type 4 Pilin"/>
    <property type="match status" value="1"/>
</dbReference>
<keyword evidence="1" id="KW-1133">Transmembrane helix</keyword>
<dbReference type="Pfam" id="PF07963">
    <property type="entry name" value="N_methyl"/>
    <property type="match status" value="1"/>
</dbReference>
<reference evidence="2" key="1">
    <citation type="journal article" date="2020" name="mSystems">
        <title>Genome- and Community-Level Interaction Insights into Carbon Utilization and Element Cycling Functions of Hydrothermarchaeota in Hydrothermal Sediment.</title>
        <authorList>
            <person name="Zhou Z."/>
            <person name="Liu Y."/>
            <person name="Xu W."/>
            <person name="Pan J."/>
            <person name="Luo Z.H."/>
            <person name="Li M."/>
        </authorList>
    </citation>
    <scope>NUCLEOTIDE SEQUENCE [LARGE SCALE GENOMIC DNA]</scope>
    <source>
        <strain evidence="2">SpSt-106</strain>
    </source>
</reference>
<dbReference type="AlphaFoldDB" id="A0A7V6CDP0"/>
<comment type="caution">
    <text evidence="2">The sequence shown here is derived from an EMBL/GenBank/DDBJ whole genome shotgun (WGS) entry which is preliminary data.</text>
</comment>
<organism evidence="2">
    <name type="scientific">Thermodesulfobacterium geofontis</name>
    <dbReference type="NCBI Taxonomy" id="1295609"/>
    <lineage>
        <taxon>Bacteria</taxon>
        <taxon>Pseudomonadati</taxon>
        <taxon>Thermodesulfobacteriota</taxon>
        <taxon>Thermodesulfobacteria</taxon>
        <taxon>Thermodesulfobacteriales</taxon>
        <taxon>Thermodesulfobacteriaceae</taxon>
        <taxon>Thermodesulfobacterium</taxon>
    </lineage>
</organism>
<name>A0A7V6CDP0_9BACT</name>
<evidence type="ECO:0000313" key="2">
    <source>
        <dbReference type="EMBL" id="HHQ15721.1"/>
    </source>
</evidence>
<gene>
    <name evidence="2" type="ORF">ENM15_02755</name>
</gene>
<accession>A0A7V6CDP0</accession>
<dbReference type="PROSITE" id="PS00409">
    <property type="entry name" value="PROKAR_NTER_METHYL"/>
    <property type="match status" value="1"/>
</dbReference>
<evidence type="ECO:0000256" key="1">
    <source>
        <dbReference type="SAM" id="Phobius"/>
    </source>
</evidence>
<keyword evidence="1" id="KW-0472">Membrane</keyword>
<sequence>MQNLKSKGFTLVELAIVLVIIGIIIGAILKGQDLIQNARMKKFVNDAGRKWEVATWIFYDREGRFPGDANKDGIIGDGNVKTDLVDRSRLLLSGDNQITLGSFYFLVGLGNDGATRPKNVLVVCSGTTSCQQATEDEIEFFKTFDTSFDGVADVGTGLVRGYKTTTPDINATTWVATVASANIEGTTGNWTSGTHHALVYYFDRRP</sequence>
<protein>
    <submittedName>
        <fullName evidence="2">Prepilin-type N-terminal cleavage/methylation domain-containing protein</fullName>
    </submittedName>
</protein>
<proteinExistence type="predicted"/>
<dbReference type="InterPro" id="IPR045584">
    <property type="entry name" value="Pilin-like"/>
</dbReference>
<keyword evidence="1" id="KW-0812">Transmembrane</keyword>
<dbReference type="EMBL" id="DRWR01000049">
    <property type="protein sequence ID" value="HHQ15721.1"/>
    <property type="molecule type" value="Genomic_DNA"/>
</dbReference>
<dbReference type="InterPro" id="IPR012902">
    <property type="entry name" value="N_methyl_site"/>
</dbReference>
<dbReference type="NCBIfam" id="TIGR02532">
    <property type="entry name" value="IV_pilin_GFxxxE"/>
    <property type="match status" value="1"/>
</dbReference>